<dbReference type="OMA" id="VHVWGTR"/>
<dbReference type="Gene3D" id="3.40.50.720">
    <property type="entry name" value="NAD(P)-binding Rossmann-like Domain"/>
    <property type="match status" value="1"/>
</dbReference>
<proteinExistence type="predicted"/>
<evidence type="ECO:0000313" key="5">
    <source>
        <dbReference type="Proteomes" id="UP000019116"/>
    </source>
</evidence>
<dbReference type="InterPro" id="IPR057326">
    <property type="entry name" value="KR_dom"/>
</dbReference>
<dbReference type="GO" id="GO:0016491">
    <property type="term" value="F:oxidoreductase activity"/>
    <property type="evidence" value="ECO:0007669"/>
    <property type="project" value="UniProtKB-KW"/>
</dbReference>
<reference evidence="4" key="1">
    <citation type="submission" date="2018-08" db="EMBL/GenBank/DDBJ databases">
        <authorList>
            <person name="Rossello M."/>
        </authorList>
    </citation>
    <scope>NUCLEOTIDE SEQUENCE [LARGE SCALE GENOMIC DNA]</scope>
    <source>
        <strain evidence="4">cv. Chinese Spring</strain>
    </source>
</reference>
<dbReference type="InterPro" id="IPR045000">
    <property type="entry name" value="TR"/>
</dbReference>
<dbReference type="EnsemblPlants" id="TraesCS4A02G179900.1">
    <property type="protein sequence ID" value="TraesCS4A02G179900.1"/>
    <property type="gene ID" value="TraesCS4A02G179900"/>
</dbReference>
<dbReference type="GeneID" id="123086311"/>
<organism evidence="4">
    <name type="scientific">Triticum aestivum</name>
    <name type="common">Wheat</name>
    <dbReference type="NCBI Taxonomy" id="4565"/>
    <lineage>
        <taxon>Eukaryota</taxon>
        <taxon>Viridiplantae</taxon>
        <taxon>Streptophyta</taxon>
        <taxon>Embryophyta</taxon>
        <taxon>Tracheophyta</taxon>
        <taxon>Spermatophyta</taxon>
        <taxon>Magnoliopsida</taxon>
        <taxon>Liliopsida</taxon>
        <taxon>Poales</taxon>
        <taxon>Poaceae</taxon>
        <taxon>BOP clade</taxon>
        <taxon>Pooideae</taxon>
        <taxon>Triticodae</taxon>
        <taxon>Triticeae</taxon>
        <taxon>Triticinae</taxon>
        <taxon>Triticum</taxon>
    </lineage>
</organism>
<dbReference type="InterPro" id="IPR036291">
    <property type="entry name" value="NAD(P)-bd_dom_sf"/>
</dbReference>
<evidence type="ECO:0000256" key="2">
    <source>
        <dbReference type="ARBA" id="ARBA00023002"/>
    </source>
</evidence>
<dbReference type="STRING" id="4565.A0A3B6HT45"/>
<dbReference type="AlphaFoldDB" id="A0A3B6HT45"/>
<dbReference type="PRINTS" id="PR00081">
    <property type="entry name" value="GDHRDH"/>
</dbReference>
<dbReference type="InterPro" id="IPR002347">
    <property type="entry name" value="SDR_fam"/>
</dbReference>
<dbReference type="Gramene" id="TraesCLE_scaffold_019245_01G000200.1">
    <property type="protein sequence ID" value="TraesCLE_scaffold_019245_01G000200.1"/>
    <property type="gene ID" value="TraesCLE_scaffold_019245_01G000200"/>
</dbReference>
<dbReference type="Gramene" id="TraesCAD_scaffold_021293_01G000200.1">
    <property type="protein sequence ID" value="TraesCAD_scaffold_021293_01G000200.1"/>
    <property type="gene ID" value="TraesCAD_scaffold_021293_01G000200"/>
</dbReference>
<feature type="domain" description="Ketoreductase" evidence="3">
    <location>
        <begin position="22"/>
        <end position="206"/>
    </location>
</feature>
<dbReference type="OrthoDB" id="590411at2759"/>
<dbReference type="RefSeq" id="XP_044364000.1">
    <property type="nucleotide sequence ID" value="XM_044508065.1"/>
</dbReference>
<dbReference type="PANTHER" id="PTHR42898">
    <property type="entry name" value="TROPINONE REDUCTASE"/>
    <property type="match status" value="1"/>
</dbReference>
<dbReference type="Gramene" id="TraesJUL4A03G02121800.1">
    <property type="protein sequence ID" value="TraesJUL4A03G02121800.1"/>
    <property type="gene ID" value="TraesJUL4A03G02121800"/>
</dbReference>
<sequence>MAGVTSDSSQETMSHRWNLAGMTALVTGGTKGIGLAIVEELAGLGAKVHTCARNAAGLDKCRRRWQSKGLHQLVTASVCDVSVRGDREALVATVRDLFHGKLHILVNNAGQSLYKAAADTTPEDYARIMATNLDPCFHLSQLAHPLLRQAGASSVLLISSVTGYIAYPALSVYSLTKGAMHQLARSLAAEWATHGIRVNCVAPGGIDTDISTTTLATDPTMARRLADMETARVPMRRFGKPHEVAAVVAFLCMPGAGYMTGQVICVDGGRTIAAKL</sequence>
<name>A0A3B6HT45_WHEAT</name>
<dbReference type="PANTHER" id="PTHR42898:SF12">
    <property type="entry name" value="TROPINONE REDUCTASE"/>
    <property type="match status" value="1"/>
</dbReference>
<dbReference type="Proteomes" id="UP000019116">
    <property type="component" value="Chromosome 4A"/>
</dbReference>
<dbReference type="PRINTS" id="PR00080">
    <property type="entry name" value="SDRFAMILY"/>
</dbReference>
<keyword evidence="2" id="KW-0560">Oxidoreductase</keyword>
<dbReference type="KEGG" id="taes:123086311"/>
<gene>
    <name evidence="4" type="primary">LOC123086311</name>
</gene>
<dbReference type="Gramene" id="TraesCS4A02G179900.1">
    <property type="protein sequence ID" value="TraesCS4A02G179900.1"/>
    <property type="gene ID" value="TraesCS4A02G179900"/>
</dbReference>
<dbReference type="Gramene" id="TraesCS4A03G0489800.1">
    <property type="protein sequence ID" value="TraesCS4A03G0489800.1.CDS"/>
    <property type="gene ID" value="TraesCS4A03G0489800"/>
</dbReference>
<dbReference type="Gramene" id="TraesPARA_EIv1.0_1260390.1">
    <property type="protein sequence ID" value="TraesPARA_EIv1.0_1260390.1.CDS"/>
    <property type="gene ID" value="TraesPARA_EIv1.0_1260390"/>
</dbReference>
<protein>
    <recommendedName>
        <fullName evidence="3">Ketoreductase domain-containing protein</fullName>
    </recommendedName>
</protein>
<keyword evidence="1" id="KW-0521">NADP</keyword>
<dbReference type="Gramene" id="TraesWEE_scaffold_034031_01G000200.1">
    <property type="protein sequence ID" value="TraesWEE_scaffold_034031_01G000200.1"/>
    <property type="gene ID" value="TraesWEE_scaffold_034031_01G000200"/>
</dbReference>
<accession>A0A3B6HT45</accession>
<dbReference type="FunFam" id="3.40.50.720:FF:000084">
    <property type="entry name" value="Short-chain dehydrogenase reductase"/>
    <property type="match status" value="1"/>
</dbReference>
<dbReference type="SMART" id="SM00822">
    <property type="entry name" value="PKS_KR"/>
    <property type="match status" value="1"/>
</dbReference>
<dbReference type="SMR" id="A0A3B6HT45"/>
<evidence type="ECO:0000313" key="4">
    <source>
        <dbReference type="EnsemblPlants" id="TraesCS4A02G179900.1"/>
    </source>
</evidence>
<dbReference type="Gramene" id="TraesKAR4A01G0276680.1">
    <property type="protein sequence ID" value="cds.TraesKAR4A01G0276680.1"/>
    <property type="gene ID" value="TraesKAR4A01G0276680"/>
</dbReference>
<dbReference type="PaxDb" id="4565-Traes_4AL_95DD538FA.1"/>
<evidence type="ECO:0000259" key="3">
    <source>
        <dbReference type="SMART" id="SM00822"/>
    </source>
</evidence>
<evidence type="ECO:0000256" key="1">
    <source>
        <dbReference type="ARBA" id="ARBA00022857"/>
    </source>
</evidence>
<keyword evidence="5" id="KW-1185">Reference proteome</keyword>
<dbReference type="Gramene" id="TraesROB_scaffold_021219_01G000200.1">
    <property type="protein sequence ID" value="TraesROB_scaffold_021219_01G000200.1"/>
    <property type="gene ID" value="TraesROB_scaffold_021219_01G000200"/>
</dbReference>
<reference evidence="4" key="2">
    <citation type="submission" date="2018-10" db="UniProtKB">
        <authorList>
            <consortium name="EnsemblPlants"/>
        </authorList>
    </citation>
    <scope>IDENTIFICATION</scope>
</reference>
<dbReference type="Pfam" id="PF13561">
    <property type="entry name" value="adh_short_C2"/>
    <property type="match status" value="1"/>
</dbReference>
<dbReference type="SUPFAM" id="SSF51735">
    <property type="entry name" value="NAD(P)-binding Rossmann-fold domains"/>
    <property type="match status" value="1"/>
</dbReference>